<dbReference type="EMBL" id="FZNY01000001">
    <property type="protein sequence ID" value="SNR45057.1"/>
    <property type="molecule type" value="Genomic_DNA"/>
</dbReference>
<keyword evidence="8" id="KW-1185">Reference proteome</keyword>
<dbReference type="GO" id="GO:0005886">
    <property type="term" value="C:plasma membrane"/>
    <property type="evidence" value="ECO:0007669"/>
    <property type="project" value="UniProtKB-SubCell"/>
</dbReference>
<evidence type="ECO:0000256" key="4">
    <source>
        <dbReference type="ARBA" id="ARBA00022989"/>
    </source>
</evidence>
<dbReference type="OrthoDB" id="679767at2"/>
<feature type="transmembrane region" description="Helical" evidence="6">
    <location>
        <begin position="39"/>
        <end position="59"/>
    </location>
</feature>
<keyword evidence="5 6" id="KW-0472">Membrane</keyword>
<dbReference type="Proteomes" id="UP000198379">
    <property type="component" value="Unassembled WGS sequence"/>
</dbReference>
<keyword evidence="3 6" id="KW-0812">Transmembrane</keyword>
<dbReference type="AlphaFoldDB" id="A0A238WF39"/>
<proteinExistence type="predicted"/>
<evidence type="ECO:0000256" key="1">
    <source>
        <dbReference type="ARBA" id="ARBA00004651"/>
    </source>
</evidence>
<evidence type="ECO:0000256" key="5">
    <source>
        <dbReference type="ARBA" id="ARBA00023136"/>
    </source>
</evidence>
<sequence length="226" mass="25183">MFQDFPAALTSGLVLAFMIGPVFFVLLETAATKGFRAAIIFNLGVFTADIVFIGIAYLSSYQLLENLSNAPGLYVFGGVILIVYGLMMYLKRPTREMLDPTRVKGGKHGYLQLFIKGFLLNFINIGVLVIWLGVIIVVGPTVDNDPVRLFTFLGIMISTYFIVDLGKIILAKQLKRFLTPRRIFKVKKLLGLILIICGLVLTVKGFLPKDKMDIKKGLENIRDSRS</sequence>
<dbReference type="RefSeq" id="WP_089370307.1">
    <property type="nucleotide sequence ID" value="NZ_BMEP01000003.1"/>
</dbReference>
<keyword evidence="2" id="KW-1003">Cell membrane</keyword>
<organism evidence="7 8">
    <name type="scientific">Dokdonia pacifica</name>
    <dbReference type="NCBI Taxonomy" id="1627892"/>
    <lineage>
        <taxon>Bacteria</taxon>
        <taxon>Pseudomonadati</taxon>
        <taxon>Bacteroidota</taxon>
        <taxon>Flavobacteriia</taxon>
        <taxon>Flavobacteriales</taxon>
        <taxon>Flavobacteriaceae</taxon>
        <taxon>Dokdonia</taxon>
    </lineage>
</organism>
<reference evidence="7 8" key="1">
    <citation type="submission" date="2017-06" db="EMBL/GenBank/DDBJ databases">
        <authorList>
            <person name="Kim H.J."/>
            <person name="Triplett B.A."/>
        </authorList>
    </citation>
    <scope>NUCLEOTIDE SEQUENCE [LARGE SCALE GENOMIC DNA]</scope>
    <source>
        <strain evidence="7 8">DSM 25597</strain>
    </source>
</reference>
<evidence type="ECO:0000256" key="3">
    <source>
        <dbReference type="ARBA" id="ARBA00022692"/>
    </source>
</evidence>
<gene>
    <name evidence="7" type="ORF">SAMN06265376_1011006</name>
</gene>
<dbReference type="InterPro" id="IPR001123">
    <property type="entry name" value="LeuE-type"/>
</dbReference>
<dbReference type="PANTHER" id="PTHR30086:SF20">
    <property type="entry name" value="ARGININE EXPORTER PROTEIN ARGO-RELATED"/>
    <property type="match status" value="1"/>
</dbReference>
<dbReference type="PANTHER" id="PTHR30086">
    <property type="entry name" value="ARGININE EXPORTER PROTEIN ARGO"/>
    <property type="match status" value="1"/>
</dbReference>
<evidence type="ECO:0000256" key="2">
    <source>
        <dbReference type="ARBA" id="ARBA00022475"/>
    </source>
</evidence>
<evidence type="ECO:0000256" key="6">
    <source>
        <dbReference type="SAM" id="Phobius"/>
    </source>
</evidence>
<feature type="transmembrane region" description="Helical" evidence="6">
    <location>
        <begin position="189"/>
        <end position="207"/>
    </location>
</feature>
<evidence type="ECO:0000313" key="8">
    <source>
        <dbReference type="Proteomes" id="UP000198379"/>
    </source>
</evidence>
<evidence type="ECO:0000313" key="7">
    <source>
        <dbReference type="EMBL" id="SNR45057.1"/>
    </source>
</evidence>
<accession>A0A238WF39</accession>
<feature type="transmembrane region" description="Helical" evidence="6">
    <location>
        <begin position="6"/>
        <end position="27"/>
    </location>
</feature>
<protein>
    <submittedName>
        <fullName evidence="7">Threonine/homoserine/homoserine lactone efflux protein</fullName>
    </submittedName>
</protein>
<feature type="transmembrane region" description="Helical" evidence="6">
    <location>
        <begin position="149"/>
        <end position="169"/>
    </location>
</feature>
<name>A0A238WF39_9FLAO</name>
<comment type="subcellular location">
    <subcellularLocation>
        <location evidence="1">Cell membrane</location>
        <topology evidence="1">Multi-pass membrane protein</topology>
    </subcellularLocation>
</comment>
<feature type="transmembrane region" description="Helical" evidence="6">
    <location>
        <begin position="71"/>
        <end position="90"/>
    </location>
</feature>
<dbReference type="Pfam" id="PF01810">
    <property type="entry name" value="LysE"/>
    <property type="match status" value="1"/>
</dbReference>
<keyword evidence="4 6" id="KW-1133">Transmembrane helix</keyword>
<dbReference type="GO" id="GO:0015171">
    <property type="term" value="F:amino acid transmembrane transporter activity"/>
    <property type="evidence" value="ECO:0007669"/>
    <property type="project" value="TreeGrafter"/>
</dbReference>
<feature type="transmembrane region" description="Helical" evidence="6">
    <location>
        <begin position="111"/>
        <end position="137"/>
    </location>
</feature>